<gene>
    <name evidence="1" type="ORF">SMN809_LOCUS44242</name>
</gene>
<protein>
    <submittedName>
        <fullName evidence="1">Uncharacterized protein</fullName>
    </submittedName>
</protein>
<accession>A0A8S3AHC8</accession>
<dbReference type="AlphaFoldDB" id="A0A8S3AHC8"/>
<evidence type="ECO:0000313" key="1">
    <source>
        <dbReference type="EMBL" id="CAF4730451.1"/>
    </source>
</evidence>
<proteinExistence type="predicted"/>
<sequence length="80" mass="8946">CWFPYTSTDPSSAPSCCFLSCQNPRPTLVLSLVQCEACLIVVHTHHLSNLRTTTSNITNCMPSCRPSFCDDHESDEQHKC</sequence>
<feature type="non-terminal residue" evidence="1">
    <location>
        <position position="1"/>
    </location>
</feature>
<dbReference type="Proteomes" id="UP000676336">
    <property type="component" value="Unassembled WGS sequence"/>
</dbReference>
<organism evidence="1 2">
    <name type="scientific">Rotaria magnacalcarata</name>
    <dbReference type="NCBI Taxonomy" id="392030"/>
    <lineage>
        <taxon>Eukaryota</taxon>
        <taxon>Metazoa</taxon>
        <taxon>Spiralia</taxon>
        <taxon>Gnathifera</taxon>
        <taxon>Rotifera</taxon>
        <taxon>Eurotatoria</taxon>
        <taxon>Bdelloidea</taxon>
        <taxon>Philodinida</taxon>
        <taxon>Philodinidae</taxon>
        <taxon>Rotaria</taxon>
    </lineage>
</organism>
<evidence type="ECO:0000313" key="2">
    <source>
        <dbReference type="Proteomes" id="UP000676336"/>
    </source>
</evidence>
<dbReference type="EMBL" id="CAJOBI010132328">
    <property type="protein sequence ID" value="CAF4730451.1"/>
    <property type="molecule type" value="Genomic_DNA"/>
</dbReference>
<reference evidence="1" key="1">
    <citation type="submission" date="2021-02" db="EMBL/GenBank/DDBJ databases">
        <authorList>
            <person name="Nowell W R."/>
        </authorList>
    </citation>
    <scope>NUCLEOTIDE SEQUENCE</scope>
</reference>
<feature type="non-terminal residue" evidence="1">
    <location>
        <position position="80"/>
    </location>
</feature>
<comment type="caution">
    <text evidence="1">The sequence shown here is derived from an EMBL/GenBank/DDBJ whole genome shotgun (WGS) entry which is preliminary data.</text>
</comment>
<name>A0A8S3AHC8_9BILA</name>